<keyword evidence="3" id="KW-1185">Reference proteome</keyword>
<organism evidence="2 3">
    <name type="scientific">Marasmius oreades</name>
    <name type="common">fairy-ring Marasmius</name>
    <dbReference type="NCBI Taxonomy" id="181124"/>
    <lineage>
        <taxon>Eukaryota</taxon>
        <taxon>Fungi</taxon>
        <taxon>Dikarya</taxon>
        <taxon>Basidiomycota</taxon>
        <taxon>Agaricomycotina</taxon>
        <taxon>Agaricomycetes</taxon>
        <taxon>Agaricomycetidae</taxon>
        <taxon>Agaricales</taxon>
        <taxon>Marasmiineae</taxon>
        <taxon>Marasmiaceae</taxon>
        <taxon>Marasmius</taxon>
    </lineage>
</organism>
<evidence type="ECO:0000313" key="3">
    <source>
        <dbReference type="Proteomes" id="UP001049176"/>
    </source>
</evidence>
<feature type="region of interest" description="Disordered" evidence="1">
    <location>
        <begin position="288"/>
        <end position="374"/>
    </location>
</feature>
<dbReference type="AlphaFoldDB" id="A0A9P7RQ73"/>
<feature type="compositionally biased region" description="Acidic residues" evidence="1">
    <location>
        <begin position="360"/>
        <end position="374"/>
    </location>
</feature>
<reference evidence="2" key="1">
    <citation type="journal article" date="2021" name="Genome Biol. Evol.">
        <title>The assembled and annotated genome of the fairy-ring fungus Marasmius oreades.</title>
        <authorList>
            <person name="Hiltunen M."/>
            <person name="Ament-Velasquez S.L."/>
            <person name="Johannesson H."/>
        </authorList>
    </citation>
    <scope>NUCLEOTIDE SEQUENCE</scope>
    <source>
        <strain evidence="2">03SP1</strain>
    </source>
</reference>
<dbReference type="KEGG" id="more:E1B28_013636"/>
<name>A0A9P7RQ73_9AGAR</name>
<feature type="compositionally biased region" description="Polar residues" evidence="1">
    <location>
        <begin position="317"/>
        <end position="351"/>
    </location>
</feature>
<feature type="region of interest" description="Disordered" evidence="1">
    <location>
        <begin position="1"/>
        <end position="22"/>
    </location>
</feature>
<proteinExistence type="predicted"/>
<dbReference type="RefSeq" id="XP_043004160.1">
    <property type="nucleotide sequence ID" value="XM_043158805.1"/>
</dbReference>
<sequence>MRYTRTSATTPMVTTTDRSSTFSGDFDTSGGEHFHPGSNQHWTSQQTRTSTVFTPNTTRTEINPNAYAGTGTSTHNFADATPFMHPSNRGRANTMPWDGFFQNASNVRIGEVRFNYVRGRQYNTHTSNSHSRSSTRGATTIRNSYNVYRTTNIGSNNVVINGGSSAGTQQDVFESRTNDRRAERGIQQWNARQDNIDTRSPSTHRGWTTGSNTMIQNSYNVNQTTNIRTDNVVYHQSDLNPEISGRRSMTQGRGVRRWTFADAYPESVWEGTSQHHLSSYNDREMHYAGHYQPGSSVGVVGTSDAPPPPYPGGPDLVQSQWEPNRNNRLASTTASSTNTGPEMTGTSNASFATIERTEQESDSDADSDTESDDS</sequence>
<dbReference type="GeneID" id="66082711"/>
<dbReference type="Proteomes" id="UP001049176">
    <property type="component" value="Chromosome 9"/>
</dbReference>
<dbReference type="EMBL" id="CM032189">
    <property type="protein sequence ID" value="KAG7087689.1"/>
    <property type="molecule type" value="Genomic_DNA"/>
</dbReference>
<comment type="caution">
    <text evidence="2">The sequence shown here is derived from an EMBL/GenBank/DDBJ whole genome shotgun (WGS) entry which is preliminary data.</text>
</comment>
<evidence type="ECO:0000313" key="2">
    <source>
        <dbReference type="EMBL" id="KAG7087689.1"/>
    </source>
</evidence>
<evidence type="ECO:0000256" key="1">
    <source>
        <dbReference type="SAM" id="MobiDB-lite"/>
    </source>
</evidence>
<gene>
    <name evidence="2" type="ORF">E1B28_013636</name>
</gene>
<accession>A0A9P7RQ73</accession>
<protein>
    <submittedName>
        <fullName evidence="2">Uncharacterized protein</fullName>
    </submittedName>
</protein>